<evidence type="ECO:0000313" key="1">
    <source>
        <dbReference type="EMBL" id="GAA0818328.1"/>
    </source>
</evidence>
<dbReference type="EMBL" id="BAAAFA010000006">
    <property type="protein sequence ID" value="GAA0818328.1"/>
    <property type="molecule type" value="Genomic_DNA"/>
</dbReference>
<comment type="caution">
    <text evidence="1">The sequence shown here is derived from an EMBL/GenBank/DDBJ whole genome shotgun (WGS) entry which is preliminary data.</text>
</comment>
<dbReference type="InterPro" id="IPR036692">
    <property type="entry name" value="Shew3726-like_sf"/>
</dbReference>
<name>A0ABN1L7S2_9GAMM</name>
<organism evidence="1 2">
    <name type="scientific">Colwellia asteriadis</name>
    <dbReference type="NCBI Taxonomy" id="517723"/>
    <lineage>
        <taxon>Bacteria</taxon>
        <taxon>Pseudomonadati</taxon>
        <taxon>Pseudomonadota</taxon>
        <taxon>Gammaproteobacteria</taxon>
        <taxon>Alteromonadales</taxon>
        <taxon>Colwelliaceae</taxon>
        <taxon>Colwellia</taxon>
    </lineage>
</organism>
<accession>A0ABN1L7S2</accession>
<gene>
    <name evidence="1" type="ORF">GCM10009111_20900</name>
</gene>
<dbReference type="SUPFAM" id="SSF160272">
    <property type="entry name" value="Shew3726-like"/>
    <property type="match status" value="1"/>
</dbReference>
<dbReference type="RefSeq" id="WP_343817380.1">
    <property type="nucleotide sequence ID" value="NZ_BAAAFA010000006.1"/>
</dbReference>
<evidence type="ECO:0000313" key="2">
    <source>
        <dbReference type="Proteomes" id="UP001500021"/>
    </source>
</evidence>
<dbReference type="Gene3D" id="3.30.160.140">
    <property type="entry name" value="Shew3726-like"/>
    <property type="match status" value="1"/>
</dbReference>
<protein>
    <submittedName>
        <fullName evidence="1">Uncharacterized protein</fullName>
    </submittedName>
</protein>
<reference evidence="1 2" key="1">
    <citation type="journal article" date="2019" name="Int. J. Syst. Evol. Microbiol.">
        <title>The Global Catalogue of Microorganisms (GCM) 10K type strain sequencing project: providing services to taxonomists for standard genome sequencing and annotation.</title>
        <authorList>
            <consortium name="The Broad Institute Genomics Platform"/>
            <consortium name="The Broad Institute Genome Sequencing Center for Infectious Disease"/>
            <person name="Wu L."/>
            <person name="Ma J."/>
        </authorList>
    </citation>
    <scope>NUCLEOTIDE SEQUENCE [LARGE SCALE GENOMIC DNA]</scope>
    <source>
        <strain evidence="1 2">JCM 15608</strain>
    </source>
</reference>
<dbReference type="Proteomes" id="UP001500021">
    <property type="component" value="Unassembled WGS sequence"/>
</dbReference>
<sequence>MNQSILFNDDLIFNEAQDAWCFTGLISGQKVTIYFHSIELKQLEEINSCTKYDLEEITELWLEKNELEGDVIHINMK</sequence>
<keyword evidence="2" id="KW-1185">Reference proteome</keyword>
<proteinExistence type="predicted"/>